<keyword evidence="1" id="KW-0433">Leucine-rich repeat</keyword>
<keyword evidence="2" id="KW-0677">Repeat</keyword>
<evidence type="ECO:0000313" key="6">
    <source>
        <dbReference type="EnsemblMetazoa" id="PPA47174.1"/>
    </source>
</evidence>
<accession>A0A8R1Z8L2</accession>
<sequence>MRELFLLLLIAAQSVIGAAPKCPTTLHPACKCEEELSDRISVYCASVAAETVLPPMEGLALERLQLANCSFDSIETPFKLMSLKVLEIDNCGLTAFNDQSLHSISHSLEELILPNNKLTSVPLLRSLPRLINLNLNDNLINDLPEGSFDGLPKMKQLRVRNNRICSLSSNSLNETKNSIELLDLSKNCLGAIPAAALRNSQQLAYLDLSSNKIAEIGNFNMMNLPRLRELTLNDNLLNKIHPMAFMNVPELQFLYMRNNLISALDGNRLQAFPKLEILDARNNMLSKVPSFKDQPNLKEIRLDGNLITKVETLAFASNPRLQLISLEDNDISVVARNSFDSLDRLVILLLSNNSIKSIDRGMLDGMKNLQQLNMRNNSITEIDKASFTPLKLLTTLDLANNQLKTIGPGTFDVMNKLFWLDLSGNQLRSIKKGVFTKKISNMVLDGNPLECDEDLDAFVHYLVSNKVRTFLPAQKEIACAGPPAMAGILLRDVMIKKAGELKKEEKPKEKGNQQFINSLLPALSIGGLGANPNGGQAGAGLGSLAGLGDAFPGLKGMLGGMGGGQATTPQRTVTNQASASAPAAPAAASAQVAGVSNINFNSLSPTELESLIAALPPMSVDVPGYGNLDVSKLPPSLVAHALRGGQIPGVPKEALDQIIAKYVSMMKEMVANGLRAQQLAAQANQQSQQGPASQQLQQPQVVAAPVQPTIPTNLLVPTAPATAAAPAMPSLPLTPQSLEMLKLLPTGYNISRIPMEVMTAISRGEVPDLNLLPRDLQTHLMSNSNQMLTMFSKNSKGGSIDELLSKLPKWERPDLPTFSPYDINDIHNELVQEEEAAERQAKLRVYSGVALAIIGVISVIVIGLLCYCNRKNQRTNSHPLHRNAESSSTAGPSTSTSSFLQSTSIQAV</sequence>
<evidence type="ECO:0000256" key="3">
    <source>
        <dbReference type="SAM" id="MobiDB-lite"/>
    </source>
</evidence>
<evidence type="ECO:0000313" key="7">
    <source>
        <dbReference type="Proteomes" id="UP000005239"/>
    </source>
</evidence>
<feature type="transmembrane region" description="Helical" evidence="4">
    <location>
        <begin position="845"/>
        <end position="868"/>
    </location>
</feature>
<feature type="compositionally biased region" description="Low complexity" evidence="3">
    <location>
        <begin position="886"/>
        <end position="908"/>
    </location>
</feature>
<dbReference type="EnsemblMetazoa" id="PPA47174.1">
    <property type="protein sequence ID" value="PPA47174.1"/>
    <property type="gene ID" value="WBGene00305037"/>
</dbReference>
<feature type="region of interest" description="Disordered" evidence="3">
    <location>
        <begin position="876"/>
        <end position="908"/>
    </location>
</feature>
<keyword evidence="5" id="KW-0732">Signal</keyword>
<name>A0A8R1Z8L2_PRIPA</name>
<dbReference type="SMART" id="SM00364">
    <property type="entry name" value="LRR_BAC"/>
    <property type="match status" value="6"/>
</dbReference>
<reference evidence="6" key="2">
    <citation type="submission" date="2022-06" db="UniProtKB">
        <authorList>
            <consortium name="EnsemblMetazoa"/>
        </authorList>
    </citation>
    <scope>IDENTIFICATION</scope>
    <source>
        <strain evidence="6">PS312</strain>
    </source>
</reference>
<dbReference type="Pfam" id="PF13855">
    <property type="entry name" value="LRR_8"/>
    <property type="match status" value="4"/>
</dbReference>
<evidence type="ECO:0000256" key="2">
    <source>
        <dbReference type="ARBA" id="ARBA00022737"/>
    </source>
</evidence>
<feature type="signal peptide" evidence="5">
    <location>
        <begin position="1"/>
        <end position="17"/>
    </location>
</feature>
<gene>
    <name evidence="6" type="primary">WBGene00305037</name>
</gene>
<evidence type="ECO:0000256" key="5">
    <source>
        <dbReference type="SAM" id="SignalP"/>
    </source>
</evidence>
<dbReference type="InterPro" id="IPR032675">
    <property type="entry name" value="LRR_dom_sf"/>
</dbReference>
<dbReference type="PANTHER" id="PTHR24366">
    <property type="entry name" value="IG(IMMUNOGLOBULIN) AND LRR(LEUCINE RICH REPEAT) DOMAINS"/>
    <property type="match status" value="1"/>
</dbReference>
<dbReference type="InterPro" id="IPR003591">
    <property type="entry name" value="Leu-rich_rpt_typical-subtyp"/>
</dbReference>
<dbReference type="InterPro" id="IPR001611">
    <property type="entry name" value="Leu-rich_rpt"/>
</dbReference>
<dbReference type="Gene3D" id="3.80.10.10">
    <property type="entry name" value="Ribonuclease Inhibitor"/>
    <property type="match status" value="3"/>
</dbReference>
<keyword evidence="4" id="KW-1133">Transmembrane helix</keyword>
<keyword evidence="7" id="KW-1185">Reference proteome</keyword>
<proteinExistence type="predicted"/>
<feature type="chain" id="PRO_5035877597" evidence="5">
    <location>
        <begin position="18"/>
        <end position="908"/>
    </location>
</feature>
<protein>
    <submittedName>
        <fullName evidence="6">Uncharacterized protein</fullName>
    </submittedName>
</protein>
<reference evidence="7" key="1">
    <citation type="journal article" date="2008" name="Nat. Genet.">
        <title>The Pristionchus pacificus genome provides a unique perspective on nematode lifestyle and parasitism.</title>
        <authorList>
            <person name="Dieterich C."/>
            <person name="Clifton S.W."/>
            <person name="Schuster L.N."/>
            <person name="Chinwalla A."/>
            <person name="Delehaunty K."/>
            <person name="Dinkelacker I."/>
            <person name="Fulton L."/>
            <person name="Fulton R."/>
            <person name="Godfrey J."/>
            <person name="Minx P."/>
            <person name="Mitreva M."/>
            <person name="Roeseler W."/>
            <person name="Tian H."/>
            <person name="Witte H."/>
            <person name="Yang S.P."/>
            <person name="Wilson R.K."/>
            <person name="Sommer R.J."/>
        </authorList>
    </citation>
    <scope>NUCLEOTIDE SEQUENCE [LARGE SCALE GENOMIC DNA]</scope>
    <source>
        <strain evidence="7">PS312</strain>
    </source>
</reference>
<keyword evidence="4" id="KW-0472">Membrane</keyword>
<dbReference type="Proteomes" id="UP000005239">
    <property type="component" value="Unassembled WGS sequence"/>
</dbReference>
<dbReference type="SMART" id="SM00369">
    <property type="entry name" value="LRR_TYP"/>
    <property type="match status" value="12"/>
</dbReference>
<evidence type="ECO:0000256" key="4">
    <source>
        <dbReference type="SAM" id="Phobius"/>
    </source>
</evidence>
<dbReference type="AlphaFoldDB" id="A0A8R1Z8L2"/>
<dbReference type="SUPFAM" id="SSF52058">
    <property type="entry name" value="L domain-like"/>
    <property type="match status" value="1"/>
</dbReference>
<dbReference type="PROSITE" id="PS51450">
    <property type="entry name" value="LRR"/>
    <property type="match status" value="6"/>
</dbReference>
<organism evidence="6 7">
    <name type="scientific">Pristionchus pacificus</name>
    <name type="common">Parasitic nematode worm</name>
    <dbReference type="NCBI Taxonomy" id="54126"/>
    <lineage>
        <taxon>Eukaryota</taxon>
        <taxon>Metazoa</taxon>
        <taxon>Ecdysozoa</taxon>
        <taxon>Nematoda</taxon>
        <taxon>Chromadorea</taxon>
        <taxon>Rhabditida</taxon>
        <taxon>Rhabditina</taxon>
        <taxon>Diplogasteromorpha</taxon>
        <taxon>Diplogasteroidea</taxon>
        <taxon>Neodiplogasteridae</taxon>
        <taxon>Pristionchus</taxon>
    </lineage>
</organism>
<dbReference type="GO" id="GO:0038023">
    <property type="term" value="F:signaling receptor activity"/>
    <property type="evidence" value="ECO:0000318"/>
    <property type="project" value="GO_Central"/>
</dbReference>
<evidence type="ECO:0000256" key="1">
    <source>
        <dbReference type="ARBA" id="ARBA00022614"/>
    </source>
</evidence>
<keyword evidence="4" id="KW-0812">Transmembrane</keyword>
<dbReference type="PANTHER" id="PTHR24366:SF170">
    <property type="entry name" value="RE50361P"/>
    <property type="match status" value="1"/>
</dbReference>
<dbReference type="FunFam" id="3.80.10.10:FF:001360">
    <property type="entry name" value="Uncharacterized protein"/>
    <property type="match status" value="1"/>
</dbReference>